<gene>
    <name evidence="6" type="primary">Flvcr2</name>
    <name evidence="6" type="ORF">TNCT_676291</name>
</gene>
<dbReference type="AlphaFoldDB" id="A0A8X6F4Y4"/>
<sequence length="422" mass="46996">MLLTKTLVNYFNEEAYFHIMLLCGKSSQDLHARCHRRYGRNIQYGASLTQATTIQQLTIMEPSVVVISNNSSLPTQDANGDVPQKNVTIKVYKRRLWVLGLFSFSSMMSAMTFPQYVSMANINRCFYGVSSEAIDWTTMIILVVYLAFIFPVSSLINYMDLRWTVICTGFWNVMAAATQFATLNPDSFPFVMVVSFFAALSNLFVLGVPPALAAKWFPSQELSRACSFGVFGNQLGVALGFVFSPLIVPADCSRKDLISIGKRNSAYILTAVNIVIFILIIFTFQNAPKNPPSLAQAQKRKKSSESHKQIIMSMMKNPNFILILIVYGLMVGSYCALGTVLNSLILHFFPHKEIEVGWMGLLFVVCGLIGSIIGGFCLDSTHKFKETSLAICVCSLVTFLVFSGCLYVNHLWVQFVTISIFG</sequence>
<evidence type="ECO:0000256" key="1">
    <source>
        <dbReference type="ARBA" id="ARBA00004141"/>
    </source>
</evidence>
<dbReference type="Pfam" id="PF07690">
    <property type="entry name" value="MFS_1"/>
    <property type="match status" value="1"/>
</dbReference>
<feature type="transmembrane region" description="Helical" evidence="5">
    <location>
        <begin position="320"/>
        <end position="345"/>
    </location>
</feature>
<feature type="transmembrane region" description="Helical" evidence="5">
    <location>
        <begin position="96"/>
        <end position="116"/>
    </location>
</feature>
<feature type="transmembrane region" description="Helical" evidence="5">
    <location>
        <begin position="357"/>
        <end position="378"/>
    </location>
</feature>
<feature type="transmembrane region" description="Helical" evidence="5">
    <location>
        <begin position="225"/>
        <end position="246"/>
    </location>
</feature>
<protein>
    <submittedName>
        <fullName evidence="6">Feline leukemia virus subgroup C receptor-related protein 2</fullName>
    </submittedName>
</protein>
<comment type="subcellular location">
    <subcellularLocation>
        <location evidence="1">Membrane</location>
        <topology evidence="1">Multi-pass membrane protein</topology>
    </subcellularLocation>
</comment>
<dbReference type="GO" id="GO:0015232">
    <property type="term" value="F:heme transmembrane transporter activity"/>
    <property type="evidence" value="ECO:0007669"/>
    <property type="project" value="TreeGrafter"/>
</dbReference>
<feature type="transmembrane region" description="Helical" evidence="5">
    <location>
        <begin position="136"/>
        <end position="156"/>
    </location>
</feature>
<accession>A0A8X6F4Y4</accession>
<dbReference type="GO" id="GO:0016020">
    <property type="term" value="C:membrane"/>
    <property type="evidence" value="ECO:0007669"/>
    <property type="project" value="UniProtKB-SubCell"/>
</dbReference>
<comment type="caution">
    <text evidence="6">The sequence shown here is derived from an EMBL/GenBank/DDBJ whole genome shotgun (WGS) entry which is preliminary data.</text>
</comment>
<dbReference type="GO" id="GO:0020037">
    <property type="term" value="F:heme binding"/>
    <property type="evidence" value="ECO:0007669"/>
    <property type="project" value="TreeGrafter"/>
</dbReference>
<evidence type="ECO:0000256" key="5">
    <source>
        <dbReference type="SAM" id="Phobius"/>
    </source>
</evidence>
<dbReference type="PANTHER" id="PTHR10924:SF4">
    <property type="entry name" value="GH15861P"/>
    <property type="match status" value="1"/>
</dbReference>
<feature type="transmembrane region" description="Helical" evidence="5">
    <location>
        <begin position="266"/>
        <end position="284"/>
    </location>
</feature>
<dbReference type="EMBL" id="BMAO01000865">
    <property type="protein sequence ID" value="GFQ69689.1"/>
    <property type="molecule type" value="Genomic_DNA"/>
</dbReference>
<dbReference type="PANTHER" id="PTHR10924">
    <property type="entry name" value="MAJOR FACILITATOR SUPERFAMILY PROTEIN-RELATED"/>
    <property type="match status" value="1"/>
</dbReference>
<evidence type="ECO:0000256" key="2">
    <source>
        <dbReference type="ARBA" id="ARBA00022692"/>
    </source>
</evidence>
<name>A0A8X6F4Y4_TRICU</name>
<feature type="transmembrane region" description="Helical" evidence="5">
    <location>
        <begin position="163"/>
        <end position="182"/>
    </location>
</feature>
<dbReference type="Gene3D" id="1.20.1250.20">
    <property type="entry name" value="MFS general substrate transporter like domains"/>
    <property type="match status" value="1"/>
</dbReference>
<keyword evidence="3 5" id="KW-1133">Transmembrane helix</keyword>
<evidence type="ECO:0000256" key="3">
    <source>
        <dbReference type="ARBA" id="ARBA00022989"/>
    </source>
</evidence>
<evidence type="ECO:0000256" key="4">
    <source>
        <dbReference type="ARBA" id="ARBA00023136"/>
    </source>
</evidence>
<dbReference type="InterPro" id="IPR011701">
    <property type="entry name" value="MFS"/>
</dbReference>
<evidence type="ECO:0000313" key="7">
    <source>
        <dbReference type="Proteomes" id="UP000887116"/>
    </source>
</evidence>
<proteinExistence type="predicted"/>
<feature type="transmembrane region" description="Helical" evidence="5">
    <location>
        <begin position="390"/>
        <end position="412"/>
    </location>
</feature>
<evidence type="ECO:0000313" key="6">
    <source>
        <dbReference type="EMBL" id="GFQ69689.1"/>
    </source>
</evidence>
<keyword evidence="6" id="KW-0675">Receptor</keyword>
<reference evidence="6" key="1">
    <citation type="submission" date="2020-07" db="EMBL/GenBank/DDBJ databases">
        <title>Multicomponent nature underlies the extraordinary mechanical properties of spider dragline silk.</title>
        <authorList>
            <person name="Kono N."/>
            <person name="Nakamura H."/>
            <person name="Mori M."/>
            <person name="Yoshida Y."/>
            <person name="Ohtoshi R."/>
            <person name="Malay A.D."/>
            <person name="Moran D.A.P."/>
            <person name="Tomita M."/>
            <person name="Numata K."/>
            <person name="Arakawa K."/>
        </authorList>
    </citation>
    <scope>NUCLEOTIDE SEQUENCE</scope>
</reference>
<dbReference type="Proteomes" id="UP000887116">
    <property type="component" value="Unassembled WGS sequence"/>
</dbReference>
<dbReference type="InterPro" id="IPR049680">
    <property type="entry name" value="FLVCR1-2_SLC49-like"/>
</dbReference>
<dbReference type="InterPro" id="IPR036259">
    <property type="entry name" value="MFS_trans_sf"/>
</dbReference>
<feature type="transmembrane region" description="Helical" evidence="5">
    <location>
        <begin position="188"/>
        <end position="213"/>
    </location>
</feature>
<keyword evidence="2 5" id="KW-0812">Transmembrane</keyword>
<keyword evidence="4 5" id="KW-0472">Membrane</keyword>
<dbReference type="SUPFAM" id="SSF103473">
    <property type="entry name" value="MFS general substrate transporter"/>
    <property type="match status" value="1"/>
</dbReference>
<dbReference type="OrthoDB" id="422206at2759"/>
<dbReference type="GO" id="GO:0097037">
    <property type="term" value="P:heme export"/>
    <property type="evidence" value="ECO:0007669"/>
    <property type="project" value="TreeGrafter"/>
</dbReference>
<organism evidence="6 7">
    <name type="scientific">Trichonephila clavata</name>
    <name type="common">Joro spider</name>
    <name type="synonym">Nephila clavata</name>
    <dbReference type="NCBI Taxonomy" id="2740835"/>
    <lineage>
        <taxon>Eukaryota</taxon>
        <taxon>Metazoa</taxon>
        <taxon>Ecdysozoa</taxon>
        <taxon>Arthropoda</taxon>
        <taxon>Chelicerata</taxon>
        <taxon>Arachnida</taxon>
        <taxon>Araneae</taxon>
        <taxon>Araneomorphae</taxon>
        <taxon>Entelegynae</taxon>
        <taxon>Araneoidea</taxon>
        <taxon>Nephilidae</taxon>
        <taxon>Trichonephila</taxon>
    </lineage>
</organism>
<keyword evidence="7" id="KW-1185">Reference proteome</keyword>